<dbReference type="OrthoDB" id="1081813at2"/>
<dbReference type="Proteomes" id="UP000017831">
    <property type="component" value="Unassembled WGS sequence"/>
</dbReference>
<dbReference type="RefSeq" id="WP_005940133.1">
    <property type="nucleotide sequence ID" value="NZ_KB890353.1"/>
</dbReference>
<evidence type="ECO:0000313" key="3">
    <source>
        <dbReference type="Proteomes" id="UP000017831"/>
    </source>
</evidence>
<keyword evidence="3" id="KW-1185">Reference proteome</keyword>
<proteinExistence type="predicted"/>
<feature type="signal peptide" evidence="1">
    <location>
        <begin position="1"/>
        <end position="20"/>
    </location>
</feature>
<dbReference type="eggNOG" id="ENOG5033IRG">
    <property type="taxonomic scope" value="Bacteria"/>
</dbReference>
<organism evidence="2 3">
    <name type="scientific">Phocaeicola massiliensis B84634 = Timone 84634 = DSM 17679 = JCM 13223</name>
    <dbReference type="NCBI Taxonomy" id="1121098"/>
    <lineage>
        <taxon>Bacteria</taxon>
        <taxon>Pseudomonadati</taxon>
        <taxon>Bacteroidota</taxon>
        <taxon>Bacteroidia</taxon>
        <taxon>Bacteroidales</taxon>
        <taxon>Bacteroidaceae</taxon>
        <taxon>Phocaeicola</taxon>
    </lineage>
</organism>
<evidence type="ECO:0008006" key="4">
    <source>
        <dbReference type="Google" id="ProtNLM"/>
    </source>
</evidence>
<evidence type="ECO:0000256" key="1">
    <source>
        <dbReference type="SAM" id="SignalP"/>
    </source>
</evidence>
<dbReference type="GeneID" id="60062138"/>
<accession>U6RIQ9</accession>
<dbReference type="STRING" id="1121098.HMPREF1534_01899"/>
<comment type="caution">
    <text evidence="2">The sequence shown here is derived from an EMBL/GenBank/DDBJ whole genome shotgun (WGS) entry which is preliminary data.</text>
</comment>
<dbReference type="AlphaFoldDB" id="U6RIQ9"/>
<protein>
    <recommendedName>
        <fullName evidence="4">DUF4142 domain-containing protein</fullName>
    </recommendedName>
</protein>
<sequence length="151" mass="17776">MIQKLTTLLFILCLTLSVQAQKKPGFSKEEFRAKQEAYLTQKAELTAEEAGKFFPIYFELQDRKKAINDKAWQKARKGKNPNTTDAEYEEIVDEIAHARLESDKLDIEYLNRFKKILSPKKLFKLQRAEIKFHRDLLKIMHQPNKPDAHKK</sequence>
<dbReference type="PATRIC" id="fig|1121098.3.peg.1927"/>
<name>U6RIQ9_9BACT</name>
<dbReference type="EMBL" id="AQHY01000022">
    <property type="protein sequence ID" value="EOA55083.1"/>
    <property type="molecule type" value="Genomic_DNA"/>
</dbReference>
<evidence type="ECO:0000313" key="2">
    <source>
        <dbReference type="EMBL" id="EOA55083.1"/>
    </source>
</evidence>
<reference evidence="2 3" key="1">
    <citation type="submission" date="2013-04" db="EMBL/GenBank/DDBJ databases">
        <title>The Genome Sequence of Bacteroides massiliensis DSM 17679.</title>
        <authorList>
            <consortium name="The Broad Institute Genomics Platform"/>
            <person name="Earl A."/>
            <person name="Ward D."/>
            <person name="Feldgarden M."/>
            <person name="Gevers D."/>
            <person name="Martens E."/>
            <person name="Fenner L."/>
            <person name="Roux V."/>
            <person name="Mallet M.N."/>
            <person name="Raoult D."/>
            <person name="Walker B."/>
            <person name="Young S."/>
            <person name="Zeng Q."/>
            <person name="Gargeya S."/>
            <person name="Fitzgerald M."/>
            <person name="Haas B."/>
            <person name="Abouelleil A."/>
            <person name="Allen A.W."/>
            <person name="Alvarado L."/>
            <person name="Arachchi H.M."/>
            <person name="Berlin A.M."/>
            <person name="Chapman S.B."/>
            <person name="Gainer-Dewar J."/>
            <person name="Goldberg J."/>
            <person name="Griggs A."/>
            <person name="Gujja S."/>
            <person name="Hansen M."/>
            <person name="Howarth C."/>
            <person name="Imamovic A."/>
            <person name="Ireland A."/>
            <person name="Larimer J."/>
            <person name="McCowan C."/>
            <person name="Murphy C."/>
            <person name="Pearson M."/>
            <person name="Poon T.W."/>
            <person name="Priest M."/>
            <person name="Roberts A."/>
            <person name="Saif S."/>
            <person name="Shea T."/>
            <person name="Sisk P."/>
            <person name="Sykes S."/>
            <person name="Wortman J."/>
            <person name="Nusbaum C."/>
            <person name="Birren B."/>
        </authorList>
    </citation>
    <scope>NUCLEOTIDE SEQUENCE [LARGE SCALE GENOMIC DNA]</scope>
    <source>
        <strain evidence="3">B84634 / Timone 84634 / DSM 17679 / JCM 13223</strain>
    </source>
</reference>
<gene>
    <name evidence="2" type="ORF">HMPREF1534_01899</name>
</gene>
<feature type="chain" id="PRO_5004676439" description="DUF4142 domain-containing protein" evidence="1">
    <location>
        <begin position="21"/>
        <end position="151"/>
    </location>
</feature>
<keyword evidence="1" id="KW-0732">Signal</keyword>
<dbReference type="HOGENOM" id="CLU_112450_2_0_10"/>